<keyword evidence="3 5" id="KW-0863">Zinc-finger</keyword>
<feature type="compositionally biased region" description="Polar residues" evidence="6">
    <location>
        <begin position="54"/>
        <end position="66"/>
    </location>
</feature>
<evidence type="ECO:0000256" key="1">
    <source>
        <dbReference type="ARBA" id="ARBA00022723"/>
    </source>
</evidence>
<sequence>MDTNNSESTAPHSISSLLNKDKDNQYSHSLPTPLTPTSSPSSSPSMVSAQLPSNEKQPSTKIQTAQKGAGGRILSSVGTAPHYGSFTVRSAEFNQTPPGTPPRQPSSKSSTSRIQLTKSFRCDQCFQSFSRLNNLKSHRTTHTSERPYQCDQCHQDFRRQHDLKRHQKLHTGERPFKCNTCDRSFARLDALNRHQRVEGGTACHNNQNSSVATSTTADFQTPNLTNSRPHIPQINIPHPASKPPLSFIPSTLSSENNQPTTTTTTNNLLILPWSPSSRTLPLPASSPSPPSPQQKPTVSSSLLPSPSSPPSSALPPYSSSPPSKSSFILLPSPSYSVSPATTSSTIDNHHTTMPMPRSSTPSSMDSSYSHSNSDELAYWKSEYDQIKNSMHALQKQTQWQEQEIMTLKTTCHDLRVENKVLTSLILTKKPSQTSM</sequence>
<dbReference type="OrthoDB" id="8922241at2759"/>
<dbReference type="PANTHER" id="PTHR24379:SF121">
    <property type="entry name" value="C2H2-TYPE DOMAIN-CONTAINING PROTEIN"/>
    <property type="match status" value="1"/>
</dbReference>
<protein>
    <recommendedName>
        <fullName evidence="7">C2H2-type domain-containing protein</fullName>
    </recommendedName>
</protein>
<dbReference type="InParanoid" id="A0A163MI71"/>
<evidence type="ECO:0000313" key="8">
    <source>
        <dbReference type="EMBL" id="SAM05209.1"/>
    </source>
</evidence>
<evidence type="ECO:0000256" key="2">
    <source>
        <dbReference type="ARBA" id="ARBA00022737"/>
    </source>
</evidence>
<dbReference type="Proteomes" id="UP000078561">
    <property type="component" value="Unassembled WGS sequence"/>
</dbReference>
<evidence type="ECO:0000256" key="6">
    <source>
        <dbReference type="SAM" id="MobiDB-lite"/>
    </source>
</evidence>
<dbReference type="FunFam" id="3.30.160.60:FF:000446">
    <property type="entry name" value="Zinc finger protein"/>
    <property type="match status" value="1"/>
</dbReference>
<evidence type="ECO:0000256" key="5">
    <source>
        <dbReference type="PROSITE-ProRule" id="PRU00042"/>
    </source>
</evidence>
<feature type="compositionally biased region" description="Low complexity" evidence="6">
    <location>
        <begin position="314"/>
        <end position="325"/>
    </location>
</feature>
<dbReference type="FunFam" id="3.30.160.60:FF:000303">
    <property type="entry name" value="Zinc finger protein 41"/>
    <property type="match status" value="1"/>
</dbReference>
<dbReference type="FunFam" id="3.30.160.60:FF:000358">
    <property type="entry name" value="zinc finger protein 24"/>
    <property type="match status" value="1"/>
</dbReference>
<dbReference type="EMBL" id="LT554433">
    <property type="protein sequence ID" value="SAM05209.1"/>
    <property type="molecule type" value="Genomic_DNA"/>
</dbReference>
<feature type="domain" description="C2H2-type" evidence="7">
    <location>
        <begin position="176"/>
        <end position="209"/>
    </location>
</feature>
<dbReference type="GO" id="GO:0008270">
    <property type="term" value="F:zinc ion binding"/>
    <property type="evidence" value="ECO:0007669"/>
    <property type="project" value="UniProtKB-KW"/>
</dbReference>
<dbReference type="Pfam" id="PF00096">
    <property type="entry name" value="zf-C2H2"/>
    <property type="match status" value="3"/>
</dbReference>
<dbReference type="STRING" id="4829.A0A163MI71"/>
<evidence type="ECO:0000256" key="4">
    <source>
        <dbReference type="ARBA" id="ARBA00022833"/>
    </source>
</evidence>
<feature type="compositionally biased region" description="Polar residues" evidence="6">
    <location>
        <begin position="1"/>
        <end position="18"/>
    </location>
</feature>
<feature type="region of interest" description="Disordered" evidence="6">
    <location>
        <begin position="200"/>
        <end position="325"/>
    </location>
</feature>
<dbReference type="PROSITE" id="PS50157">
    <property type="entry name" value="ZINC_FINGER_C2H2_2"/>
    <property type="match status" value="3"/>
</dbReference>
<feature type="domain" description="C2H2-type" evidence="7">
    <location>
        <begin position="120"/>
        <end position="147"/>
    </location>
</feature>
<keyword evidence="4" id="KW-0862">Zinc</keyword>
<feature type="region of interest" description="Disordered" evidence="6">
    <location>
        <begin position="1"/>
        <end position="113"/>
    </location>
</feature>
<feature type="compositionally biased region" description="Polar residues" evidence="6">
    <location>
        <begin position="248"/>
        <end position="259"/>
    </location>
</feature>
<reference evidence="8" key="1">
    <citation type="submission" date="2016-04" db="EMBL/GenBank/DDBJ databases">
        <authorList>
            <person name="Evans L.H."/>
            <person name="Alamgir A."/>
            <person name="Owens N."/>
            <person name="Weber N.D."/>
            <person name="Virtaneva K."/>
            <person name="Barbian K."/>
            <person name="Babar A."/>
            <person name="Rosenke K."/>
        </authorList>
    </citation>
    <scope>NUCLEOTIDE SEQUENCE [LARGE SCALE GENOMIC DNA]</scope>
    <source>
        <strain evidence="8">CBS 101.48</strain>
    </source>
</reference>
<evidence type="ECO:0000256" key="3">
    <source>
        <dbReference type="ARBA" id="ARBA00022771"/>
    </source>
</evidence>
<evidence type="ECO:0000313" key="9">
    <source>
        <dbReference type="Proteomes" id="UP000078561"/>
    </source>
</evidence>
<dbReference type="OMA" id="PQINIPH"/>
<dbReference type="SUPFAM" id="SSF57667">
    <property type="entry name" value="beta-beta-alpha zinc fingers"/>
    <property type="match status" value="2"/>
</dbReference>
<feature type="compositionally biased region" description="Low complexity" evidence="6">
    <location>
        <begin position="294"/>
        <end position="305"/>
    </location>
</feature>
<dbReference type="SMART" id="SM00355">
    <property type="entry name" value="ZnF_C2H2"/>
    <property type="match status" value="3"/>
</dbReference>
<accession>A0A163MI71</accession>
<proteinExistence type="predicted"/>
<keyword evidence="9" id="KW-1185">Reference proteome</keyword>
<feature type="domain" description="C2H2-type" evidence="7">
    <location>
        <begin position="148"/>
        <end position="175"/>
    </location>
</feature>
<feature type="compositionally biased region" description="Low complexity" evidence="6">
    <location>
        <begin position="27"/>
        <end position="53"/>
    </location>
</feature>
<dbReference type="Gene3D" id="3.30.160.60">
    <property type="entry name" value="Classic Zinc Finger"/>
    <property type="match status" value="3"/>
</dbReference>
<keyword evidence="1" id="KW-0479">Metal-binding</keyword>
<dbReference type="GO" id="GO:1990837">
    <property type="term" value="F:sequence-specific double-stranded DNA binding"/>
    <property type="evidence" value="ECO:0007669"/>
    <property type="project" value="UniProtKB-ARBA"/>
</dbReference>
<gene>
    <name evidence="8" type="primary">ABSGL_11078.1 scaffold 12129</name>
</gene>
<feature type="region of interest" description="Disordered" evidence="6">
    <location>
        <begin position="338"/>
        <end position="371"/>
    </location>
</feature>
<name>A0A163MI71_ABSGL</name>
<dbReference type="PROSITE" id="PS00028">
    <property type="entry name" value="ZINC_FINGER_C2H2_1"/>
    <property type="match status" value="2"/>
</dbReference>
<feature type="compositionally biased region" description="Pro residues" evidence="6">
    <location>
        <begin position="284"/>
        <end position="293"/>
    </location>
</feature>
<dbReference type="InterPro" id="IPR036236">
    <property type="entry name" value="Znf_C2H2_sf"/>
</dbReference>
<dbReference type="PANTHER" id="PTHR24379">
    <property type="entry name" value="KRAB AND ZINC FINGER DOMAIN-CONTAINING"/>
    <property type="match status" value="1"/>
</dbReference>
<feature type="compositionally biased region" description="Polar residues" evidence="6">
    <location>
        <begin position="203"/>
        <end position="228"/>
    </location>
</feature>
<evidence type="ECO:0000259" key="7">
    <source>
        <dbReference type="PROSITE" id="PS50157"/>
    </source>
</evidence>
<feature type="compositionally biased region" description="Low complexity" evidence="6">
    <location>
        <begin position="274"/>
        <end position="283"/>
    </location>
</feature>
<dbReference type="InterPro" id="IPR013087">
    <property type="entry name" value="Znf_C2H2_type"/>
</dbReference>
<organism evidence="8">
    <name type="scientific">Absidia glauca</name>
    <name type="common">Pin mould</name>
    <dbReference type="NCBI Taxonomy" id="4829"/>
    <lineage>
        <taxon>Eukaryota</taxon>
        <taxon>Fungi</taxon>
        <taxon>Fungi incertae sedis</taxon>
        <taxon>Mucoromycota</taxon>
        <taxon>Mucoromycotina</taxon>
        <taxon>Mucoromycetes</taxon>
        <taxon>Mucorales</taxon>
        <taxon>Cunninghamellaceae</taxon>
        <taxon>Absidia</taxon>
    </lineage>
</organism>
<keyword evidence="2" id="KW-0677">Repeat</keyword>
<dbReference type="AlphaFoldDB" id="A0A163MI71"/>
<feature type="compositionally biased region" description="Low complexity" evidence="6">
    <location>
        <begin position="351"/>
        <end position="371"/>
    </location>
</feature>